<reference evidence="1 2" key="1">
    <citation type="journal article" date="2018" name="Mol. Ecol.">
        <title>The obligate alkalophilic soda-lake fungus Sodiomyces alkalinus has shifted to a protein diet.</title>
        <authorList>
            <person name="Grum-Grzhimaylo A.A."/>
            <person name="Falkoski D.L."/>
            <person name="van den Heuvel J."/>
            <person name="Valero-Jimenez C.A."/>
            <person name="Min B."/>
            <person name="Choi I.G."/>
            <person name="Lipzen A."/>
            <person name="Daum C.G."/>
            <person name="Aanen D.K."/>
            <person name="Tsang A."/>
            <person name="Henrissat B."/>
            <person name="Bilanenko E.N."/>
            <person name="de Vries R.P."/>
            <person name="van Kan J.A.L."/>
            <person name="Grigoriev I.V."/>
            <person name="Debets A.J.M."/>
        </authorList>
    </citation>
    <scope>NUCLEOTIDE SEQUENCE [LARGE SCALE GENOMIC DNA]</scope>
    <source>
        <strain evidence="1 2">F11</strain>
    </source>
</reference>
<evidence type="ECO:0000313" key="2">
    <source>
        <dbReference type="Proteomes" id="UP000272025"/>
    </source>
</evidence>
<sequence>MALPKTNISPPNLPLDAWFVSTWNIKQHRQNPSTTKKTGRIRTPWWRSSLPQSVRSLLRRAIPRVKPDLEILILEESARPAGSSLARPLLACDMLNFPPRSEVVNLSHQSANLMPARAVTNGTRTSNEVLQARQLIAETIRSKANSAKKFIQPAILTLIQCTNALTQNTTNFQSWMVFLQKKCHEDLGGSGLVSTHVSSTPCSCHRNSPSSQVETWIDKPTLIP</sequence>
<dbReference type="AlphaFoldDB" id="A0A3N2PJ03"/>
<keyword evidence="2" id="KW-1185">Reference proteome</keyword>
<dbReference type="EMBL" id="ML119069">
    <property type="protein sequence ID" value="ROT34505.1"/>
    <property type="molecule type" value="Genomic_DNA"/>
</dbReference>
<evidence type="ECO:0000313" key="1">
    <source>
        <dbReference type="EMBL" id="ROT34505.1"/>
    </source>
</evidence>
<name>A0A3N2PJ03_SODAK</name>
<accession>A0A3N2PJ03</accession>
<gene>
    <name evidence="1" type="ORF">SODALDRAFT_364435</name>
</gene>
<organism evidence="1 2">
    <name type="scientific">Sodiomyces alkalinus (strain CBS 110278 / VKM F-3762 / F11)</name>
    <name type="common">Alkaliphilic filamentous fungus</name>
    <dbReference type="NCBI Taxonomy" id="1314773"/>
    <lineage>
        <taxon>Eukaryota</taxon>
        <taxon>Fungi</taxon>
        <taxon>Dikarya</taxon>
        <taxon>Ascomycota</taxon>
        <taxon>Pezizomycotina</taxon>
        <taxon>Sordariomycetes</taxon>
        <taxon>Hypocreomycetidae</taxon>
        <taxon>Glomerellales</taxon>
        <taxon>Plectosphaerellaceae</taxon>
        <taxon>Sodiomyces</taxon>
    </lineage>
</organism>
<dbReference type="GeneID" id="39583119"/>
<dbReference type="RefSeq" id="XP_028462311.1">
    <property type="nucleotide sequence ID" value="XM_028614641.1"/>
</dbReference>
<proteinExistence type="predicted"/>
<protein>
    <submittedName>
        <fullName evidence="1">Uncharacterized protein</fullName>
    </submittedName>
</protein>
<dbReference type="Proteomes" id="UP000272025">
    <property type="component" value="Unassembled WGS sequence"/>
</dbReference>